<protein>
    <recommendedName>
        <fullName evidence="7">FAD-binding FR-type domain-containing protein</fullName>
    </recommendedName>
</protein>
<dbReference type="PROSITE" id="PS51384">
    <property type="entry name" value="FAD_FR"/>
    <property type="match status" value="1"/>
</dbReference>
<evidence type="ECO:0000313" key="8">
    <source>
        <dbReference type="EMBL" id="KAF0751823.1"/>
    </source>
</evidence>
<dbReference type="Pfam" id="PF01794">
    <property type="entry name" value="Ferric_reduct"/>
    <property type="match status" value="1"/>
</dbReference>
<comment type="caution">
    <text evidence="9">The sequence shown here is derived from an EMBL/GenBank/DDBJ whole genome shotgun (WGS) entry which is preliminary data.</text>
</comment>
<sequence length="550" mass="63109">MEGDSTRRKGGVLFDQYVALTPPPAKKVDSREPIHKPNNSAINTASGRLVQCLFVHNKREIWSLAVYVLLNATAFWWKCSLFPWDRVVGYGMCVAKGSAQVVVVNCCLALLLLSRSILHFVKAQPFLWRVFPLEHHMELHKLCGYAVFVSALTHSAAHVVNLAYTYTVTNQLDFDSSFYVRHVPLLHPHLPPLLEVAADLPMWTGGFLLVLLLVALPPSFFLSCRRRYHNAFWCTHLLLLPFLLVTCMHGATGWFQPPQAFLWIAPPLVLYILERRRRYFKRWTTPMTIHHVRLFPDAVALDLVKPPEFVFVPGMFVYLNVPMLGRHEWHPFSISSAPSDPHLSFRIQAAGDWTSALLKHLTTYALHDNDDETWPQVHLDGPVGGPTVEYRRFRVVVLIGGGSGAAPFMSVLRDFFSTSPSPITRRPSVRCDTQKMYFHWVTRHESALEWFDETLRDLDAHGDSHLDTRLYVTQPNNSLEQAAHHHQFRNERPQWSHILDELEQKHPGITVGMFYCGPQALQKELQHLCHFRSANPCNSTKFQFYAESYY</sequence>
<evidence type="ECO:0000259" key="7">
    <source>
        <dbReference type="PROSITE" id="PS51384"/>
    </source>
</evidence>
<dbReference type="SFLD" id="SFLDG01168">
    <property type="entry name" value="Ferric_reductase_subgroup_(FRE"/>
    <property type="match status" value="1"/>
</dbReference>
<feature type="transmembrane region" description="Helical" evidence="6">
    <location>
        <begin position="97"/>
        <end position="121"/>
    </location>
</feature>
<dbReference type="InterPro" id="IPR050369">
    <property type="entry name" value="RBOH/FRE"/>
</dbReference>
<keyword evidence="5 6" id="KW-0472">Membrane</keyword>
<dbReference type="InterPro" id="IPR017938">
    <property type="entry name" value="Riboflavin_synthase-like_b-brl"/>
</dbReference>
<evidence type="ECO:0000313" key="10">
    <source>
        <dbReference type="EMBL" id="RLO01323.1"/>
    </source>
</evidence>
<reference evidence="8 13" key="3">
    <citation type="submission" date="2019-06" db="EMBL/GenBank/DDBJ databases">
        <title>Genomics analysis of Aphanomyces spp. identifies a new class of oomycete effector associated with host adaptation.</title>
        <authorList>
            <person name="Gaulin E."/>
        </authorList>
    </citation>
    <scope>NUCLEOTIDE SEQUENCE [LARGE SCALE GENOMIC DNA]</scope>
    <source>
        <strain evidence="8 13">E</strain>
    </source>
</reference>
<evidence type="ECO:0000256" key="3">
    <source>
        <dbReference type="ARBA" id="ARBA00022989"/>
    </source>
</evidence>
<dbReference type="SUPFAM" id="SSF52343">
    <property type="entry name" value="Ferredoxin reductase-like, C-terminal NADP-linked domain"/>
    <property type="match status" value="1"/>
</dbReference>
<keyword evidence="3 6" id="KW-1133">Transmembrane helix</keyword>
<evidence type="ECO:0000256" key="6">
    <source>
        <dbReference type="SAM" id="Phobius"/>
    </source>
</evidence>
<dbReference type="Gene3D" id="3.40.50.80">
    <property type="entry name" value="Nucleotide-binding domain of ferredoxin-NADP reductase (FNR) module"/>
    <property type="match status" value="1"/>
</dbReference>
<dbReference type="InterPro" id="IPR013121">
    <property type="entry name" value="Fe_red_NAD-bd_6"/>
</dbReference>
<keyword evidence="4" id="KW-0560">Oxidoreductase</keyword>
<feature type="transmembrane region" description="Helical" evidence="6">
    <location>
        <begin position="61"/>
        <end position="77"/>
    </location>
</feature>
<dbReference type="EMBL" id="VJMI01011787">
    <property type="protein sequence ID" value="KAF0751823.1"/>
    <property type="molecule type" value="Genomic_DNA"/>
</dbReference>
<evidence type="ECO:0000313" key="12">
    <source>
        <dbReference type="Proteomes" id="UP000275652"/>
    </source>
</evidence>
<dbReference type="Proteomes" id="UP000265427">
    <property type="component" value="Unassembled WGS sequence"/>
</dbReference>
<evidence type="ECO:0000256" key="1">
    <source>
        <dbReference type="ARBA" id="ARBA00004141"/>
    </source>
</evidence>
<dbReference type="InterPro" id="IPR017927">
    <property type="entry name" value="FAD-bd_FR_type"/>
</dbReference>
<reference evidence="10 12" key="1">
    <citation type="journal article" date="2018" name="J. Invertebr. Pathol.">
        <title>New genotyping method for the causative agent of crayfish plague (Aphanomyces astaci) based on whole genome data.</title>
        <authorList>
            <person name="Minardi D."/>
            <person name="Studholme D.J."/>
            <person name="van der Giezen M."/>
            <person name="Pretto T."/>
            <person name="Oidtmann B."/>
        </authorList>
    </citation>
    <scope>NUCLEOTIDE SEQUENCE [LARGE SCALE GENOMIC DNA]</scope>
    <source>
        <strain evidence="10 12">KB13</strain>
    </source>
</reference>
<reference evidence="9 11" key="2">
    <citation type="submission" date="2018-08" db="EMBL/GenBank/DDBJ databases">
        <title>Aphanomyces genome sequencing and annotation.</title>
        <authorList>
            <person name="Minardi D."/>
            <person name="Oidtmann B."/>
            <person name="Van Der Giezen M."/>
            <person name="Studholme D.J."/>
        </authorList>
    </citation>
    <scope>NUCLEOTIDE SEQUENCE [LARGE SCALE GENOMIC DNA]</scope>
    <source>
        <strain evidence="9 11">Kv</strain>
    </source>
</reference>
<dbReference type="AlphaFoldDB" id="A0A397ANN9"/>
<dbReference type="VEuPathDB" id="FungiDB:H257_03319"/>
<evidence type="ECO:0000313" key="9">
    <source>
        <dbReference type="EMBL" id="RHY09342.1"/>
    </source>
</evidence>
<evidence type="ECO:0000256" key="2">
    <source>
        <dbReference type="ARBA" id="ARBA00022692"/>
    </source>
</evidence>
<dbReference type="Gene3D" id="2.40.30.10">
    <property type="entry name" value="Translation factors"/>
    <property type="match status" value="1"/>
</dbReference>
<dbReference type="PANTHER" id="PTHR11972:SF153">
    <property type="entry name" value="SUPEROXIDE-GENERATING NADPH OXIDASE HEAVY CHAIN SUBUNIT A"/>
    <property type="match status" value="1"/>
</dbReference>
<comment type="subcellular location">
    <subcellularLocation>
        <location evidence="1">Membrane</location>
        <topology evidence="1">Multi-pass membrane protein</topology>
    </subcellularLocation>
</comment>
<dbReference type="Pfam" id="PF08022">
    <property type="entry name" value="FAD_binding_8"/>
    <property type="match status" value="1"/>
</dbReference>
<proteinExistence type="predicted"/>
<dbReference type="InterPro" id="IPR039261">
    <property type="entry name" value="FNR_nucleotide-bd"/>
</dbReference>
<dbReference type="GO" id="GO:0005886">
    <property type="term" value="C:plasma membrane"/>
    <property type="evidence" value="ECO:0007669"/>
    <property type="project" value="TreeGrafter"/>
</dbReference>
<evidence type="ECO:0000313" key="11">
    <source>
        <dbReference type="Proteomes" id="UP000265427"/>
    </source>
</evidence>
<evidence type="ECO:0000256" key="5">
    <source>
        <dbReference type="ARBA" id="ARBA00023136"/>
    </source>
</evidence>
<dbReference type="PANTHER" id="PTHR11972">
    <property type="entry name" value="NADPH OXIDASE"/>
    <property type="match status" value="1"/>
</dbReference>
<dbReference type="SFLD" id="SFLDS00052">
    <property type="entry name" value="Ferric_Reductase_Domain"/>
    <property type="match status" value="1"/>
</dbReference>
<evidence type="ECO:0000256" key="4">
    <source>
        <dbReference type="ARBA" id="ARBA00023002"/>
    </source>
</evidence>
<evidence type="ECO:0000313" key="13">
    <source>
        <dbReference type="Proteomes" id="UP000469452"/>
    </source>
</evidence>
<dbReference type="EMBL" id="QUTI01036558">
    <property type="protein sequence ID" value="RLO01323.1"/>
    <property type="molecule type" value="Genomic_DNA"/>
</dbReference>
<dbReference type="EMBL" id="QUSZ01005511">
    <property type="protein sequence ID" value="RHY09342.1"/>
    <property type="molecule type" value="Genomic_DNA"/>
</dbReference>
<name>A0A397ANN9_APHAT</name>
<dbReference type="GO" id="GO:0016491">
    <property type="term" value="F:oxidoreductase activity"/>
    <property type="evidence" value="ECO:0007669"/>
    <property type="project" value="UniProtKB-KW"/>
</dbReference>
<dbReference type="SUPFAM" id="SSF63380">
    <property type="entry name" value="Riboflavin synthase domain-like"/>
    <property type="match status" value="1"/>
</dbReference>
<feature type="transmembrane region" description="Helical" evidence="6">
    <location>
        <begin position="200"/>
        <end position="224"/>
    </location>
</feature>
<gene>
    <name evidence="8" type="ORF">AaE_006246</name>
    <name evidence="10" type="ORF">DYB28_002947</name>
    <name evidence="9" type="ORF">DYB36_003530</name>
</gene>
<accession>A0A397ANN9</accession>
<dbReference type="Proteomes" id="UP000469452">
    <property type="component" value="Unassembled WGS sequence"/>
</dbReference>
<dbReference type="InterPro" id="IPR013112">
    <property type="entry name" value="FAD-bd_8"/>
</dbReference>
<organism evidence="9 11">
    <name type="scientific">Aphanomyces astaci</name>
    <name type="common">Crayfish plague agent</name>
    <dbReference type="NCBI Taxonomy" id="112090"/>
    <lineage>
        <taxon>Eukaryota</taxon>
        <taxon>Sar</taxon>
        <taxon>Stramenopiles</taxon>
        <taxon>Oomycota</taxon>
        <taxon>Saprolegniomycetes</taxon>
        <taxon>Saprolegniales</taxon>
        <taxon>Verrucalvaceae</taxon>
        <taxon>Aphanomyces</taxon>
    </lineage>
</organism>
<dbReference type="InterPro" id="IPR013130">
    <property type="entry name" value="Fe3_Rdtase_TM_dom"/>
</dbReference>
<feature type="transmembrane region" description="Helical" evidence="6">
    <location>
        <begin position="231"/>
        <end position="251"/>
    </location>
</feature>
<dbReference type="Pfam" id="PF08030">
    <property type="entry name" value="NAD_binding_6"/>
    <property type="match status" value="1"/>
</dbReference>
<keyword evidence="2 6" id="KW-0812">Transmembrane</keyword>
<dbReference type="CDD" id="cd06186">
    <property type="entry name" value="NOX_Duox_like_FAD_NADP"/>
    <property type="match status" value="1"/>
</dbReference>
<dbReference type="Proteomes" id="UP000275652">
    <property type="component" value="Unassembled WGS sequence"/>
</dbReference>
<feature type="transmembrane region" description="Helical" evidence="6">
    <location>
        <begin position="142"/>
        <end position="164"/>
    </location>
</feature>
<feature type="domain" description="FAD-binding FR-type" evidence="7">
    <location>
        <begin position="265"/>
        <end position="389"/>
    </location>
</feature>